<evidence type="ECO:0000256" key="1">
    <source>
        <dbReference type="SAM" id="SignalP"/>
    </source>
</evidence>
<keyword evidence="3" id="KW-1185">Reference proteome</keyword>
<dbReference type="PROSITE" id="PS51257">
    <property type="entry name" value="PROKAR_LIPOPROTEIN"/>
    <property type="match status" value="1"/>
</dbReference>
<comment type="caution">
    <text evidence="2">The sequence shown here is derived from an EMBL/GenBank/DDBJ whole genome shotgun (WGS) entry which is preliminary data.</text>
</comment>
<dbReference type="OrthoDB" id="9856251at2"/>
<name>A0A5C4RPD0_9GAMM</name>
<dbReference type="Proteomes" id="UP000305760">
    <property type="component" value="Unassembled WGS sequence"/>
</dbReference>
<feature type="signal peptide" evidence="1">
    <location>
        <begin position="1"/>
        <end position="20"/>
    </location>
</feature>
<protein>
    <submittedName>
        <fullName evidence="2">Uncharacterized protein</fullName>
    </submittedName>
</protein>
<proteinExistence type="predicted"/>
<organism evidence="2 3">
    <name type="scientific">Arenimonas terrae</name>
    <dbReference type="NCBI Taxonomy" id="2546226"/>
    <lineage>
        <taxon>Bacteria</taxon>
        <taxon>Pseudomonadati</taxon>
        <taxon>Pseudomonadota</taxon>
        <taxon>Gammaproteobacteria</taxon>
        <taxon>Lysobacterales</taxon>
        <taxon>Lysobacteraceae</taxon>
        <taxon>Arenimonas</taxon>
    </lineage>
</organism>
<keyword evidence="1" id="KW-0732">Signal</keyword>
<feature type="chain" id="PRO_5022689063" evidence="1">
    <location>
        <begin position="21"/>
        <end position="128"/>
    </location>
</feature>
<accession>A0A5C4RPD0</accession>
<dbReference type="RefSeq" id="WP_139449010.1">
    <property type="nucleotide sequence ID" value="NZ_SMDR01000003.1"/>
</dbReference>
<dbReference type="EMBL" id="SMDR01000003">
    <property type="protein sequence ID" value="TNJ32972.1"/>
    <property type="molecule type" value="Genomic_DNA"/>
</dbReference>
<sequence length="128" mass="14315">MRAIILGAIFLLLSCASSRAAAVDVVRYVYAKKAGAVDLVYRVDGKSFNESELSPYFRANTKRWPRDTLELRLVFDGDVPLAWFHHARRTFIFLGFEKIRCFSGSAESGKAIEIEEVGQSIALPEGGW</sequence>
<gene>
    <name evidence="2" type="ORF">E1B00_11690</name>
</gene>
<evidence type="ECO:0000313" key="2">
    <source>
        <dbReference type="EMBL" id="TNJ32972.1"/>
    </source>
</evidence>
<reference evidence="2 3" key="1">
    <citation type="submission" date="2019-03" db="EMBL/GenBank/DDBJ databases">
        <title>Arenimonas daejeonensis sp. nov., isolated from compost.</title>
        <authorList>
            <person name="Jeon C.O."/>
        </authorList>
    </citation>
    <scope>NUCLEOTIDE SEQUENCE [LARGE SCALE GENOMIC DNA]</scope>
    <source>
        <strain evidence="2 3">R29</strain>
    </source>
</reference>
<dbReference type="AlphaFoldDB" id="A0A5C4RPD0"/>
<evidence type="ECO:0000313" key="3">
    <source>
        <dbReference type="Proteomes" id="UP000305760"/>
    </source>
</evidence>